<keyword evidence="9" id="KW-1185">Reference proteome</keyword>
<evidence type="ECO:0000256" key="1">
    <source>
        <dbReference type="ARBA" id="ARBA00006739"/>
    </source>
</evidence>
<evidence type="ECO:0000259" key="6">
    <source>
        <dbReference type="Pfam" id="PF21374"/>
    </source>
</evidence>
<dbReference type="Gene3D" id="3.40.50.11090">
    <property type="match status" value="1"/>
</dbReference>
<dbReference type="RefSeq" id="WP_160170282.1">
    <property type="nucleotide sequence ID" value="NZ_JACIFU010000004.1"/>
</dbReference>
<dbReference type="SUPFAM" id="SSF53756">
    <property type="entry name" value="UDP-Glycosyltransferase/glycogen phosphorylase"/>
    <property type="match status" value="1"/>
</dbReference>
<evidence type="ECO:0000256" key="3">
    <source>
        <dbReference type="ARBA" id="ARBA00022679"/>
    </source>
</evidence>
<gene>
    <name evidence="8" type="ORF">GGR93_003074</name>
</gene>
<evidence type="ECO:0000256" key="2">
    <source>
        <dbReference type="ARBA" id="ARBA00022676"/>
    </source>
</evidence>
<dbReference type="PANTHER" id="PTHR43179">
    <property type="entry name" value="RHAMNOSYLTRANSFERASE WBBL"/>
    <property type="match status" value="1"/>
</dbReference>
<dbReference type="Proteomes" id="UP000565745">
    <property type="component" value="Unassembled WGS sequence"/>
</dbReference>
<proteinExistence type="inferred from homology"/>
<dbReference type="InterPro" id="IPR029044">
    <property type="entry name" value="Nucleotide-diphossugar_trans"/>
</dbReference>
<dbReference type="CDD" id="cd00761">
    <property type="entry name" value="Glyco_tranf_GTA_type"/>
    <property type="match status" value="1"/>
</dbReference>
<reference evidence="8 9" key="1">
    <citation type="submission" date="2020-08" db="EMBL/GenBank/DDBJ databases">
        <title>Genomic Encyclopedia of Type Strains, Phase IV (KMG-IV): sequencing the most valuable type-strain genomes for metagenomic binning, comparative biology and taxonomic classification.</title>
        <authorList>
            <person name="Goeker M."/>
        </authorList>
    </citation>
    <scope>NUCLEOTIDE SEQUENCE [LARGE SCALE GENOMIC DNA]</scope>
    <source>
        <strain evidence="8 9">DSM 101015</strain>
    </source>
</reference>
<sequence>MKSGEAEGRQIFLSNWSGQTEDLMTRDDLERYRLWIDPAFLRKASPKVAAFDDDTVISWFLMDGWREGVDPSERFSTMFYLTNNPDVKDVNINPLIHFVRFGESEGRFATQNEAQVAADAAEEERQKQEAALQAEREQREREAQAEQEQRELEEKAQRERDAQAELKRLERDQEKARQEALLRTDMIAVKDDFDADWYRKSYPEISGTDDELLADYMTTGWKGLKDPSPSFSTAYYLDAYQDISESGLNPFLHYALFGRKEGRRCSPDGAVRLSVSPKANLTPGLPDLGPSNFTGKKARPPRKIDPDALDIHWVVPDFRPGSGGHMTIFRMVRYLELFGHKCTVWIEEPTFHEKERDAWETIVKSFQCVEADVRFVSDDLYTQSGDVIIATGWSTAWTVRDLTGFKTSMYFVQDHEPEFYPTGSMSNLAELTYGFELGCICASPWLEKLMSERYGRWAKGFYLAYEPDQYFVSDERTEISDGKGPVKVAVYGRAHTDRRCVQLALAGLSILADSRDDFEVHLFGQDELPFNAAPFAAFNHGVLDPAQLNRLYNDCDIGICFSGTNYSLVPQEMMACGLPLIEFNTESTQVIFPKNTVTLAGPAPTDIAAKVAKLIDDPAKRLRQRKAALKWVKSFSWEASAREVEAAIQDYLTQKGAKLASPSVNASKEILFDVVIPTWNGKEEFEPVLEALRSQRIADQIQIHCVDSTSTDGTIDWLKGQKDVSLTVIDQKDFQHGRTRNYGASLGTAPFVGFITQDAMPATVDWATDIVKMMRAVPDAAGLFGRHIAYPDHPIFVREEITKHFENMKQYPLVLSKFTDPERWDKGDIGWRQFLHFYSDNNSAMRRSVWNEIPYPEVDYGEDQVWARTIIEAGYSKIYAPTATVYHSHDYDPEQTYKRSKTEGAFFLEHFGYELGKGSESDINDRIAREQRDMEAWGRRRAVSSDEIEMRKANIVEKYRGWRDGRAEVGNVSSADW</sequence>
<dbReference type="GO" id="GO:0016757">
    <property type="term" value="F:glycosyltransferase activity"/>
    <property type="evidence" value="ECO:0007669"/>
    <property type="project" value="UniProtKB-KW"/>
</dbReference>
<dbReference type="Pfam" id="PF22772">
    <property type="entry name" value="WsaF_C"/>
    <property type="match status" value="1"/>
</dbReference>
<feature type="domain" description="WsaF C-terminal" evidence="7">
    <location>
        <begin position="487"/>
        <end position="610"/>
    </location>
</feature>
<dbReference type="InterPro" id="IPR055050">
    <property type="entry name" value="WsaF_C"/>
</dbReference>
<evidence type="ECO:0000256" key="4">
    <source>
        <dbReference type="SAM" id="MobiDB-lite"/>
    </source>
</evidence>
<dbReference type="Pfam" id="PF00535">
    <property type="entry name" value="Glycos_transf_2"/>
    <property type="match status" value="1"/>
</dbReference>
<feature type="domain" description="Glycosyltransferase 2-like" evidence="5">
    <location>
        <begin position="674"/>
        <end position="818"/>
    </location>
</feature>
<evidence type="ECO:0000259" key="7">
    <source>
        <dbReference type="Pfam" id="PF22772"/>
    </source>
</evidence>
<comment type="similarity">
    <text evidence="1">Belongs to the glycosyltransferase 2 family.</text>
</comment>
<organism evidence="8 9">
    <name type="scientific">Sulfitobacter noctilucicola</name>
    <dbReference type="NCBI Taxonomy" id="1342301"/>
    <lineage>
        <taxon>Bacteria</taxon>
        <taxon>Pseudomonadati</taxon>
        <taxon>Pseudomonadota</taxon>
        <taxon>Alphaproteobacteria</taxon>
        <taxon>Rhodobacterales</taxon>
        <taxon>Roseobacteraceae</taxon>
        <taxon>Sulfitobacter</taxon>
    </lineage>
</organism>
<feature type="region of interest" description="Disordered" evidence="4">
    <location>
        <begin position="119"/>
        <end position="163"/>
    </location>
</feature>
<feature type="domain" description="WsaF N-terminal" evidence="6">
    <location>
        <begin position="378"/>
        <end position="434"/>
    </location>
</feature>
<dbReference type="InterPro" id="IPR001173">
    <property type="entry name" value="Glyco_trans_2-like"/>
</dbReference>
<evidence type="ECO:0000313" key="8">
    <source>
        <dbReference type="EMBL" id="MBB4175281.1"/>
    </source>
</evidence>
<accession>A0A7W6MBZ5</accession>
<keyword evidence="3 8" id="KW-0808">Transferase</keyword>
<dbReference type="Gene3D" id="3.40.50.2000">
    <property type="entry name" value="Glycogen Phosphorylase B"/>
    <property type="match status" value="1"/>
</dbReference>
<dbReference type="EMBL" id="JACIFU010000004">
    <property type="protein sequence ID" value="MBB4175281.1"/>
    <property type="molecule type" value="Genomic_DNA"/>
</dbReference>
<dbReference type="Pfam" id="PF21374">
    <property type="entry name" value="WsaF_N"/>
    <property type="match status" value="1"/>
</dbReference>
<dbReference type="OrthoDB" id="7527830at2"/>
<feature type="compositionally biased region" description="Basic and acidic residues" evidence="4">
    <location>
        <begin position="123"/>
        <end position="163"/>
    </location>
</feature>
<evidence type="ECO:0000259" key="5">
    <source>
        <dbReference type="Pfam" id="PF00535"/>
    </source>
</evidence>
<keyword evidence="2" id="KW-0328">Glycosyltransferase</keyword>
<evidence type="ECO:0000313" key="9">
    <source>
        <dbReference type="Proteomes" id="UP000565745"/>
    </source>
</evidence>
<dbReference type="GO" id="GO:0030247">
    <property type="term" value="F:polysaccharide binding"/>
    <property type="evidence" value="ECO:0007669"/>
    <property type="project" value="InterPro"/>
</dbReference>
<dbReference type="SUPFAM" id="SSF53448">
    <property type="entry name" value="Nucleotide-diphospho-sugar transferases"/>
    <property type="match status" value="1"/>
</dbReference>
<dbReference type="CDD" id="cd03801">
    <property type="entry name" value="GT4_PimA-like"/>
    <property type="match status" value="1"/>
</dbReference>
<dbReference type="AlphaFoldDB" id="A0A7W6MBZ5"/>
<name>A0A7W6MBZ5_9RHOB</name>
<dbReference type="PANTHER" id="PTHR43179:SF12">
    <property type="entry name" value="GALACTOFURANOSYLTRANSFERASE GLFT2"/>
    <property type="match status" value="1"/>
</dbReference>
<comment type="caution">
    <text evidence="8">The sequence shown here is derived from an EMBL/GenBank/DDBJ whole genome shotgun (WGS) entry which is preliminary data.</text>
</comment>
<protein>
    <submittedName>
        <fullName evidence="8">Glycosyltransferase involved in cell wall biosynthesis/GT2 family glycosyltransferase</fullName>
    </submittedName>
</protein>
<dbReference type="Gene3D" id="3.90.550.10">
    <property type="entry name" value="Spore Coat Polysaccharide Biosynthesis Protein SpsA, Chain A"/>
    <property type="match status" value="1"/>
</dbReference>
<dbReference type="InterPro" id="IPR048510">
    <property type="entry name" value="WsaF_N"/>
</dbReference>